<reference evidence="8" key="1">
    <citation type="submission" date="2016-10" db="EMBL/GenBank/DDBJ databases">
        <authorList>
            <person name="Varghese N."/>
            <person name="Submissions S."/>
        </authorList>
    </citation>
    <scope>NUCLEOTIDE SEQUENCE [LARGE SCALE GENOMIC DNA]</scope>
    <source>
        <strain evidence="8">CGMCC 1.10789</strain>
    </source>
</reference>
<gene>
    <name evidence="7" type="ORF">SAMN05216257_103419</name>
</gene>
<dbReference type="InterPro" id="IPR009056">
    <property type="entry name" value="Cyt_c-like_dom"/>
</dbReference>
<feature type="signal peptide" evidence="5">
    <location>
        <begin position="1"/>
        <end position="22"/>
    </location>
</feature>
<keyword evidence="8" id="KW-1185">Reference proteome</keyword>
<feature type="chain" id="PRO_5011478446" evidence="5">
    <location>
        <begin position="23"/>
        <end position="103"/>
    </location>
</feature>
<keyword evidence="3 4" id="KW-0408">Iron</keyword>
<dbReference type="Pfam" id="PF13442">
    <property type="entry name" value="Cytochrome_CBB3"/>
    <property type="match status" value="1"/>
</dbReference>
<evidence type="ECO:0000256" key="4">
    <source>
        <dbReference type="PROSITE-ProRule" id="PRU00433"/>
    </source>
</evidence>
<dbReference type="InterPro" id="IPR036909">
    <property type="entry name" value="Cyt_c-like_dom_sf"/>
</dbReference>
<dbReference type="EMBL" id="FNFV01000003">
    <property type="protein sequence ID" value="SDK61105.1"/>
    <property type="molecule type" value="Genomic_DNA"/>
</dbReference>
<dbReference type="Proteomes" id="UP000199328">
    <property type="component" value="Unassembled WGS sequence"/>
</dbReference>
<dbReference type="GO" id="GO:0020037">
    <property type="term" value="F:heme binding"/>
    <property type="evidence" value="ECO:0007669"/>
    <property type="project" value="InterPro"/>
</dbReference>
<evidence type="ECO:0000313" key="8">
    <source>
        <dbReference type="Proteomes" id="UP000199328"/>
    </source>
</evidence>
<dbReference type="GO" id="GO:0009055">
    <property type="term" value="F:electron transfer activity"/>
    <property type="evidence" value="ECO:0007669"/>
    <property type="project" value="InterPro"/>
</dbReference>
<dbReference type="OrthoDB" id="8689082at2"/>
<accession>A0A1G9DBB2</accession>
<evidence type="ECO:0000256" key="2">
    <source>
        <dbReference type="ARBA" id="ARBA00022723"/>
    </source>
</evidence>
<name>A0A1G9DBB2_9RHOB</name>
<keyword evidence="1 4" id="KW-0349">Heme</keyword>
<feature type="domain" description="Cytochrome c" evidence="6">
    <location>
        <begin position="17"/>
        <end position="101"/>
    </location>
</feature>
<dbReference type="RefSeq" id="WP_092500170.1">
    <property type="nucleotide sequence ID" value="NZ_FNFV01000003.1"/>
</dbReference>
<dbReference type="SUPFAM" id="SSF46626">
    <property type="entry name" value="Cytochrome c"/>
    <property type="match status" value="1"/>
</dbReference>
<dbReference type="GO" id="GO:0046872">
    <property type="term" value="F:metal ion binding"/>
    <property type="evidence" value="ECO:0007669"/>
    <property type="project" value="UniProtKB-KW"/>
</dbReference>
<organism evidence="7 8">
    <name type="scientific">Meinhardsimonia xiamenensis</name>
    <dbReference type="NCBI Taxonomy" id="990712"/>
    <lineage>
        <taxon>Bacteria</taxon>
        <taxon>Pseudomonadati</taxon>
        <taxon>Pseudomonadota</taxon>
        <taxon>Alphaproteobacteria</taxon>
        <taxon>Rhodobacterales</taxon>
        <taxon>Paracoccaceae</taxon>
        <taxon>Meinhardsimonia</taxon>
    </lineage>
</organism>
<proteinExistence type="predicted"/>
<dbReference type="Gene3D" id="1.10.760.10">
    <property type="entry name" value="Cytochrome c-like domain"/>
    <property type="match status" value="1"/>
</dbReference>
<dbReference type="STRING" id="990712.SAMN05216257_103419"/>
<dbReference type="PROSITE" id="PS51007">
    <property type="entry name" value="CYTC"/>
    <property type="match status" value="1"/>
</dbReference>
<evidence type="ECO:0000256" key="5">
    <source>
        <dbReference type="SAM" id="SignalP"/>
    </source>
</evidence>
<sequence length="103" mass="11043">MPWLASLLMLTLLMLTGATAQAEEARDVERLVRQDCGSCHGLTLKGGLGPAITPEAVAKYDDETLAEIILDGVPDTPMPPWRALLGPGELEAIIAYLRKGESQ</sequence>
<evidence type="ECO:0000256" key="1">
    <source>
        <dbReference type="ARBA" id="ARBA00022617"/>
    </source>
</evidence>
<evidence type="ECO:0000256" key="3">
    <source>
        <dbReference type="ARBA" id="ARBA00023004"/>
    </source>
</evidence>
<evidence type="ECO:0000313" key="7">
    <source>
        <dbReference type="EMBL" id="SDK61105.1"/>
    </source>
</evidence>
<keyword evidence="2 4" id="KW-0479">Metal-binding</keyword>
<dbReference type="AlphaFoldDB" id="A0A1G9DBB2"/>
<evidence type="ECO:0000259" key="6">
    <source>
        <dbReference type="PROSITE" id="PS51007"/>
    </source>
</evidence>
<protein>
    <submittedName>
        <fullName evidence="7">Cytochrome c55X</fullName>
    </submittedName>
</protein>
<keyword evidence="5" id="KW-0732">Signal</keyword>